<evidence type="ECO:0008006" key="4">
    <source>
        <dbReference type="Google" id="ProtNLM"/>
    </source>
</evidence>
<dbReference type="Proteomes" id="UP000326287">
    <property type="component" value="Chromosome"/>
</dbReference>
<name>A0A5P9NI12_9GAMM</name>
<evidence type="ECO:0000313" key="2">
    <source>
        <dbReference type="EMBL" id="QFU74834.1"/>
    </source>
</evidence>
<keyword evidence="1" id="KW-0812">Transmembrane</keyword>
<proteinExistence type="predicted"/>
<evidence type="ECO:0000256" key="1">
    <source>
        <dbReference type="SAM" id="Phobius"/>
    </source>
</evidence>
<dbReference type="KEGG" id="halc:EY643_03780"/>
<sequence length="139" mass="14905">MKREWIEVPLKDQVAGLEKQHGAGLLEVTVALLLVSIASLGLSRGQLLAREMGHAAQRHEQAIQVLQSLLEVKRANSGALNADLLPGALNCVDSAAGEIRIRIAWPPVSSLSETSLACADPLPDGWSQLQLQTRVGEGW</sequence>
<keyword evidence="1" id="KW-1133">Transmembrane helix</keyword>
<keyword evidence="3" id="KW-1185">Reference proteome</keyword>
<dbReference type="EMBL" id="CP036422">
    <property type="protein sequence ID" value="QFU74834.1"/>
    <property type="molecule type" value="Genomic_DNA"/>
</dbReference>
<accession>A0A5P9NI12</accession>
<dbReference type="AlphaFoldDB" id="A0A5P9NI12"/>
<dbReference type="OrthoDB" id="8547299at2"/>
<reference evidence="2 3" key="1">
    <citation type="submission" date="2019-02" db="EMBL/GenBank/DDBJ databases">
        <authorList>
            <person name="Li S.-H."/>
        </authorList>
    </citation>
    <scope>NUCLEOTIDE SEQUENCE [LARGE SCALE GENOMIC DNA]</scope>
    <source>
        <strain evidence="2 3">IMCC14385</strain>
    </source>
</reference>
<keyword evidence="1" id="KW-0472">Membrane</keyword>
<organism evidence="2 3">
    <name type="scientific">Halioglobus maricola</name>
    <dbReference type="NCBI Taxonomy" id="2601894"/>
    <lineage>
        <taxon>Bacteria</taxon>
        <taxon>Pseudomonadati</taxon>
        <taxon>Pseudomonadota</taxon>
        <taxon>Gammaproteobacteria</taxon>
        <taxon>Cellvibrionales</taxon>
        <taxon>Halieaceae</taxon>
        <taxon>Halioglobus</taxon>
    </lineage>
</organism>
<evidence type="ECO:0000313" key="3">
    <source>
        <dbReference type="Proteomes" id="UP000326287"/>
    </source>
</evidence>
<feature type="transmembrane region" description="Helical" evidence="1">
    <location>
        <begin position="20"/>
        <end position="42"/>
    </location>
</feature>
<gene>
    <name evidence="2" type="ORF">EY643_03780</name>
</gene>
<protein>
    <recommendedName>
        <fullName evidence="4">Prepilin-type N-terminal cleavage/methylation domain-containing protein</fullName>
    </recommendedName>
</protein>
<dbReference type="RefSeq" id="WP_152660941.1">
    <property type="nucleotide sequence ID" value="NZ_CP036422.1"/>
</dbReference>